<protein>
    <recommendedName>
        <fullName evidence="4">Helix-turn-helix type 11 domain-containing protein</fullName>
    </recommendedName>
</protein>
<gene>
    <name evidence="2" type="ORF">ACFQL7_05330</name>
</gene>
<dbReference type="AlphaFoldDB" id="A0ABD5YNV6"/>
<evidence type="ECO:0000256" key="1">
    <source>
        <dbReference type="SAM" id="MobiDB-lite"/>
    </source>
</evidence>
<sequence length="216" mass="24605">MNSSTNNRKRNEHGQFDDKIPSESALGVFESREDQARPLTATDVMEALDCSRRTAHNKLNMLVEKGVLATRKVGARSRVWWIPIENASMPNQSETTEQRHPRPVSNAIQQADLLAKAQHSKHAARHQQQRTTISLSIQRRRRRTFSVMSTTAILHSTSQQKDGGTRFNRRSSNYQTSIHRRNVVMSGISSVATDANHVDLYHNGPNQWQNWLLQCV</sequence>
<feature type="region of interest" description="Disordered" evidence="1">
    <location>
        <begin position="1"/>
        <end position="23"/>
    </location>
</feature>
<organism evidence="2 3">
    <name type="scientific">Halocatena marina</name>
    <dbReference type="NCBI Taxonomy" id="2934937"/>
    <lineage>
        <taxon>Archaea</taxon>
        <taxon>Methanobacteriati</taxon>
        <taxon>Methanobacteriota</taxon>
        <taxon>Stenosarchaea group</taxon>
        <taxon>Halobacteria</taxon>
        <taxon>Halobacteriales</taxon>
        <taxon>Natronomonadaceae</taxon>
        <taxon>Halocatena</taxon>
    </lineage>
</organism>
<evidence type="ECO:0000313" key="2">
    <source>
        <dbReference type="EMBL" id="MFC7189323.1"/>
    </source>
</evidence>
<comment type="caution">
    <text evidence="2">The sequence shown here is derived from an EMBL/GenBank/DDBJ whole genome shotgun (WGS) entry which is preliminary data.</text>
</comment>
<feature type="compositionally biased region" description="Basic and acidic residues" evidence="1">
    <location>
        <begin position="12"/>
        <end position="21"/>
    </location>
</feature>
<evidence type="ECO:0008006" key="4">
    <source>
        <dbReference type="Google" id="ProtNLM"/>
    </source>
</evidence>
<dbReference type="Proteomes" id="UP001596417">
    <property type="component" value="Unassembled WGS sequence"/>
</dbReference>
<dbReference type="EMBL" id="JBHTAX010000001">
    <property type="protein sequence ID" value="MFC7189323.1"/>
    <property type="molecule type" value="Genomic_DNA"/>
</dbReference>
<dbReference type="RefSeq" id="WP_390204834.1">
    <property type="nucleotide sequence ID" value="NZ_JBHSZC010000001.1"/>
</dbReference>
<accession>A0ABD5YNV6</accession>
<proteinExistence type="predicted"/>
<reference evidence="2 3" key="1">
    <citation type="journal article" date="2019" name="Int. J. Syst. Evol. Microbiol.">
        <title>The Global Catalogue of Microorganisms (GCM) 10K type strain sequencing project: providing services to taxonomists for standard genome sequencing and annotation.</title>
        <authorList>
            <consortium name="The Broad Institute Genomics Platform"/>
            <consortium name="The Broad Institute Genome Sequencing Center for Infectious Disease"/>
            <person name="Wu L."/>
            <person name="Ma J."/>
        </authorList>
    </citation>
    <scope>NUCLEOTIDE SEQUENCE [LARGE SCALE GENOMIC DNA]</scope>
    <source>
        <strain evidence="2 3">RDMS1</strain>
    </source>
</reference>
<dbReference type="InterPro" id="IPR036390">
    <property type="entry name" value="WH_DNA-bd_sf"/>
</dbReference>
<keyword evidence="3" id="KW-1185">Reference proteome</keyword>
<evidence type="ECO:0000313" key="3">
    <source>
        <dbReference type="Proteomes" id="UP001596417"/>
    </source>
</evidence>
<dbReference type="SUPFAM" id="SSF46785">
    <property type="entry name" value="Winged helix' DNA-binding domain"/>
    <property type="match status" value="1"/>
</dbReference>
<name>A0ABD5YNV6_9EURY</name>